<evidence type="ECO:0000313" key="2">
    <source>
        <dbReference type="Proteomes" id="UP000007058"/>
    </source>
</evidence>
<dbReference type="EMBL" id="AP007255">
    <property type="protein sequence ID" value="BAE50704.1"/>
    <property type="molecule type" value="Genomic_DNA"/>
</dbReference>
<evidence type="ECO:0000313" key="1">
    <source>
        <dbReference type="EMBL" id="BAE50704.1"/>
    </source>
</evidence>
<dbReference type="HOGENOM" id="CLU_278358_0_0_5"/>
<keyword evidence="2" id="KW-1185">Reference proteome</keyword>
<accession>Q2W621</accession>
<proteinExistence type="predicted"/>
<dbReference type="STRING" id="342108.amb1900"/>
<name>Q2W621_PARM1</name>
<dbReference type="KEGG" id="mag:amb1900"/>
<protein>
    <submittedName>
        <fullName evidence="1">Uncharacterized protein</fullName>
    </submittedName>
</protein>
<reference evidence="1 2" key="1">
    <citation type="journal article" date="2005" name="DNA Res.">
        <title>Complete genome sequence of the facultative anaerobic magnetotactic bacterium Magnetospirillum sp. strain AMB-1.</title>
        <authorList>
            <person name="Matsunaga T."/>
            <person name="Okamura Y."/>
            <person name="Fukuda Y."/>
            <person name="Wahyudi A.T."/>
            <person name="Murase Y."/>
            <person name="Takeyama H."/>
        </authorList>
    </citation>
    <scope>NUCLEOTIDE SEQUENCE [LARGE SCALE GENOMIC DNA]</scope>
    <source>
        <strain evidence="2">ATCC 700264 / AMB-1</strain>
    </source>
</reference>
<organism evidence="1 2">
    <name type="scientific">Paramagnetospirillum magneticum (strain ATCC 700264 / AMB-1)</name>
    <name type="common">Magnetospirillum magneticum</name>
    <dbReference type="NCBI Taxonomy" id="342108"/>
    <lineage>
        <taxon>Bacteria</taxon>
        <taxon>Pseudomonadati</taxon>
        <taxon>Pseudomonadota</taxon>
        <taxon>Alphaproteobacteria</taxon>
        <taxon>Rhodospirillales</taxon>
        <taxon>Magnetospirillaceae</taxon>
        <taxon>Paramagnetospirillum</taxon>
    </lineage>
</organism>
<dbReference type="AlphaFoldDB" id="Q2W621"/>
<gene>
    <name evidence="1" type="ordered locus">amb1900</name>
</gene>
<sequence>MNGSPLMTDRPPVARPNYFAGEALLTDDFQCEQRYHMEMLAVLNRGLHTYGIASGLQVYWQTGSQSRQVRVGAGMAINGLGQEIVLTEPQVVVMEDAEPGAMYFLTIAYYDAYADFTTTGGVPGFKRIVQQPLLAYSRTMTDEALNILLAVVNFSSQGTINTLSYKAGRYERRYVSGRFGTLDLVTEGSGIGATLLPLGDRSVVDVTTVSLSARRETDGNGNYLEVEADRAQFQGQLTTRGNLGIGLDHPQANLQVSSIMFEGKGTLTSNGTLLTLSDPISPPLQPGDAIAPTISLSAKQPVPPIVRIAALTDNPNQYQLDTPFTPNLTTPHSYSYVRWALARFSSPLGLDLSQSVDLLKIDRDGSIGLGVPSQPKGTTTQGLNALTISRDRRVGIGLADKFLSQASLEVAGEIQAGSLTVEGQVVAGGTVKAQSFEGNGSKLANLPILSYWTKVDVAAANSAIYYAAGNVGIKQQSPSASLTVGSGSAFVGYGLVTLKSAAGGTGGTGTPAATTTYTLSGSQTQFLSQVNKGDFITVGILDHMYCQVVQVISDTELVLDKQLPQRVIDSDYQVNVNPTDTGATPPSGTGTITSNGTRIQGAKTKFLTEAKQGSYLGIPQVNPIKGAEIGCRVQSVDSQAQVTLVAASDMGKYKANLSAYMVRPSLIGQFVDTSGMVSDDKATAMLVVANGPQPIGSADCINTVAINTPLSAVSSQYALQVTGATNFSGEAHFDQLSVDTLTVSETATIGGSQTPANTPALQIAGGPLQVETDATVTGAVTAGALAADQMTVPGLATSNQGLVTLTGMVQALGAPTPYSQADMTAHDTKDEYIRIFSQSTPVSTDGVVIANIGIFQQQVPQYAGLLEGTTSGGVTLYATSATVRYTIASSKKGGDVTVTLPVLGTLVLPVRKGETWTLTLMGAPPVPLANVTFYWWPLGGQAAAAAPALYDASAAPPHPFQSNLAGMMSGLSGTYSIQAAEQAIRSRVEDLTQVLGDATKMSADARDRQTFVDQLQKIVCSAQPPGTPVDNSVEDGDLDALIATFAKTTGKTFDDAQKKMLEDGVRALIAINATPGSRRDLSLIDKNIQTFLGNMETVLGQPFTAKQNRVLKKALSRLVGDGTQEVGGETDTREAT</sequence>
<dbReference type="Proteomes" id="UP000007058">
    <property type="component" value="Chromosome"/>
</dbReference>